<evidence type="ECO:0000256" key="1">
    <source>
        <dbReference type="SAM" id="MobiDB-lite"/>
    </source>
</evidence>
<reference evidence="3" key="1">
    <citation type="journal article" date="2019" name="Int. J. Syst. Evol. Microbiol.">
        <title>The Global Catalogue of Microorganisms (GCM) 10K type strain sequencing project: providing services to taxonomists for standard genome sequencing and annotation.</title>
        <authorList>
            <consortium name="The Broad Institute Genomics Platform"/>
            <consortium name="The Broad Institute Genome Sequencing Center for Infectious Disease"/>
            <person name="Wu L."/>
            <person name="Ma J."/>
        </authorList>
    </citation>
    <scope>NUCLEOTIDE SEQUENCE [LARGE SCALE GENOMIC DNA]</scope>
    <source>
        <strain evidence="3">JCM 17712</strain>
    </source>
</reference>
<protein>
    <submittedName>
        <fullName evidence="2">Uncharacterized protein</fullName>
    </submittedName>
</protein>
<feature type="compositionally biased region" description="Polar residues" evidence="1">
    <location>
        <begin position="59"/>
        <end position="79"/>
    </location>
</feature>
<name>A0ABP9N4Q4_9HYPH</name>
<proteinExistence type="predicted"/>
<dbReference type="EMBL" id="BAABIZ010000008">
    <property type="protein sequence ID" value="GAA5107841.1"/>
    <property type="molecule type" value="Genomic_DNA"/>
</dbReference>
<sequence length="79" mass="8878">MSITRAVNSAKSLEIIQIDIPLYKSYQNHKGGESTGEVFKNKSFKSLKGKMYEKKTPLPSYSQHNGKISRTGTAYHNTI</sequence>
<gene>
    <name evidence="2" type="ORF">GCM10023261_09560</name>
</gene>
<evidence type="ECO:0000313" key="2">
    <source>
        <dbReference type="EMBL" id="GAA5107841.1"/>
    </source>
</evidence>
<evidence type="ECO:0000313" key="3">
    <source>
        <dbReference type="Proteomes" id="UP001500864"/>
    </source>
</evidence>
<dbReference type="Proteomes" id="UP001500864">
    <property type="component" value="Unassembled WGS sequence"/>
</dbReference>
<keyword evidence="3" id="KW-1185">Reference proteome</keyword>
<feature type="region of interest" description="Disordered" evidence="1">
    <location>
        <begin position="55"/>
        <end position="79"/>
    </location>
</feature>
<organism evidence="2 3">
    <name type="scientific">Bartonella jaculi</name>
    <dbReference type="NCBI Taxonomy" id="686226"/>
    <lineage>
        <taxon>Bacteria</taxon>
        <taxon>Pseudomonadati</taxon>
        <taxon>Pseudomonadota</taxon>
        <taxon>Alphaproteobacteria</taxon>
        <taxon>Hyphomicrobiales</taxon>
        <taxon>Bartonellaceae</taxon>
        <taxon>Bartonella</taxon>
    </lineage>
</organism>
<comment type="caution">
    <text evidence="2">The sequence shown here is derived from an EMBL/GenBank/DDBJ whole genome shotgun (WGS) entry which is preliminary data.</text>
</comment>
<accession>A0ABP9N4Q4</accession>